<dbReference type="Proteomes" id="UP000315750">
    <property type="component" value="Chromosome"/>
</dbReference>
<dbReference type="KEGG" id="amuc:Pan181_46690"/>
<protein>
    <submittedName>
        <fullName evidence="2">Bifunctional 3-demethylubiquinone-9 3-methyltransferase/ 2-octaprenyl-6-hydroxy phenol methylase</fullName>
    </submittedName>
</protein>
<dbReference type="InterPro" id="IPR029063">
    <property type="entry name" value="SAM-dependent_MTases_sf"/>
</dbReference>
<dbReference type="GO" id="GO:0032259">
    <property type="term" value="P:methylation"/>
    <property type="evidence" value="ECO:0007669"/>
    <property type="project" value="UniProtKB-KW"/>
</dbReference>
<accession>A0A518AUN1</accession>
<evidence type="ECO:0000259" key="1">
    <source>
        <dbReference type="Pfam" id="PF13649"/>
    </source>
</evidence>
<dbReference type="EMBL" id="CP036278">
    <property type="protein sequence ID" value="QDU58433.1"/>
    <property type="molecule type" value="Genomic_DNA"/>
</dbReference>
<name>A0A518AUN1_9BACT</name>
<organism evidence="2 3">
    <name type="scientific">Aeoliella mucimassa</name>
    <dbReference type="NCBI Taxonomy" id="2527972"/>
    <lineage>
        <taxon>Bacteria</taxon>
        <taxon>Pseudomonadati</taxon>
        <taxon>Planctomycetota</taxon>
        <taxon>Planctomycetia</taxon>
        <taxon>Pirellulales</taxon>
        <taxon>Lacipirellulaceae</taxon>
        <taxon>Aeoliella</taxon>
    </lineage>
</organism>
<dbReference type="Gene3D" id="3.40.50.150">
    <property type="entry name" value="Vaccinia Virus protein VP39"/>
    <property type="match status" value="1"/>
</dbReference>
<dbReference type="CDD" id="cd02440">
    <property type="entry name" value="AdoMet_MTases"/>
    <property type="match status" value="1"/>
</dbReference>
<gene>
    <name evidence="2" type="ORF">Pan181_46690</name>
</gene>
<reference evidence="2 3" key="1">
    <citation type="submission" date="2019-02" db="EMBL/GenBank/DDBJ databases">
        <title>Deep-cultivation of Planctomycetes and their phenomic and genomic characterization uncovers novel biology.</title>
        <authorList>
            <person name="Wiegand S."/>
            <person name="Jogler M."/>
            <person name="Boedeker C."/>
            <person name="Pinto D."/>
            <person name="Vollmers J."/>
            <person name="Rivas-Marin E."/>
            <person name="Kohn T."/>
            <person name="Peeters S.H."/>
            <person name="Heuer A."/>
            <person name="Rast P."/>
            <person name="Oberbeckmann S."/>
            <person name="Bunk B."/>
            <person name="Jeske O."/>
            <person name="Meyerdierks A."/>
            <person name="Storesund J.E."/>
            <person name="Kallscheuer N."/>
            <person name="Luecker S."/>
            <person name="Lage O.M."/>
            <person name="Pohl T."/>
            <person name="Merkel B.J."/>
            <person name="Hornburger P."/>
            <person name="Mueller R.-W."/>
            <person name="Bruemmer F."/>
            <person name="Labrenz M."/>
            <person name="Spormann A.M."/>
            <person name="Op den Camp H."/>
            <person name="Overmann J."/>
            <person name="Amann R."/>
            <person name="Jetten M.S.M."/>
            <person name="Mascher T."/>
            <person name="Medema M.H."/>
            <person name="Devos D.P."/>
            <person name="Kaster A.-K."/>
            <person name="Ovreas L."/>
            <person name="Rohde M."/>
            <person name="Galperin M.Y."/>
            <person name="Jogler C."/>
        </authorList>
    </citation>
    <scope>NUCLEOTIDE SEQUENCE [LARGE SCALE GENOMIC DNA]</scope>
    <source>
        <strain evidence="2 3">Pan181</strain>
    </source>
</reference>
<keyword evidence="2" id="KW-0830">Ubiquinone</keyword>
<feature type="domain" description="Methyltransferase" evidence="1">
    <location>
        <begin position="58"/>
        <end position="151"/>
    </location>
</feature>
<keyword evidence="2" id="KW-0489">Methyltransferase</keyword>
<sequence>MEHSESQYFEMNRVGWDQRVQVHVESQFYDVDGFVAGATSLREIELAKLQGVAGKKLLHLQCHFGLDTLSWARKGAICTGVDISPVAIQKAAELAERVELSASFVCSDVYGFGTSPNAPFDIVYASYGAICWLPDLQRWAEVVAANLAVGGTFYLVEFHPIYDLLAGYSYFTRSVPDIDEEGTYVENGDHVVAKLATWAHPMSSVINALIGVGIQVEHVSEYPFSPYNCFEGLVEREPGRYYLDHKGNDVPLVYSLRGRKVADGSSASGA</sequence>
<keyword evidence="2" id="KW-0808">Transferase</keyword>
<dbReference type="OrthoDB" id="9772751at2"/>
<dbReference type="InterPro" id="IPR041698">
    <property type="entry name" value="Methyltransf_25"/>
</dbReference>
<dbReference type="Pfam" id="PF13649">
    <property type="entry name" value="Methyltransf_25"/>
    <property type="match status" value="1"/>
</dbReference>
<dbReference type="SUPFAM" id="SSF53335">
    <property type="entry name" value="S-adenosyl-L-methionine-dependent methyltransferases"/>
    <property type="match status" value="1"/>
</dbReference>
<evidence type="ECO:0000313" key="3">
    <source>
        <dbReference type="Proteomes" id="UP000315750"/>
    </source>
</evidence>
<keyword evidence="3" id="KW-1185">Reference proteome</keyword>
<dbReference type="GO" id="GO:0008168">
    <property type="term" value="F:methyltransferase activity"/>
    <property type="evidence" value="ECO:0007669"/>
    <property type="project" value="UniProtKB-KW"/>
</dbReference>
<proteinExistence type="predicted"/>
<dbReference type="AlphaFoldDB" id="A0A518AUN1"/>
<evidence type="ECO:0000313" key="2">
    <source>
        <dbReference type="EMBL" id="QDU58433.1"/>
    </source>
</evidence>